<organism evidence="2 3">
    <name type="scientific">Leucobacter massiliensis</name>
    <dbReference type="NCBI Taxonomy" id="1686285"/>
    <lineage>
        <taxon>Bacteria</taxon>
        <taxon>Bacillati</taxon>
        <taxon>Actinomycetota</taxon>
        <taxon>Actinomycetes</taxon>
        <taxon>Micrococcales</taxon>
        <taxon>Microbacteriaceae</taxon>
        <taxon>Leucobacter</taxon>
    </lineage>
</organism>
<dbReference type="PANTHER" id="PTHR36507:SF1">
    <property type="entry name" value="BLL1555 PROTEIN"/>
    <property type="match status" value="1"/>
</dbReference>
<dbReference type="PROSITE" id="PS51318">
    <property type="entry name" value="TAT"/>
    <property type="match status" value="1"/>
</dbReference>
<dbReference type="Proteomes" id="UP000238650">
    <property type="component" value="Unassembled WGS sequence"/>
</dbReference>
<dbReference type="InterPro" id="IPR008972">
    <property type="entry name" value="Cupredoxin"/>
</dbReference>
<dbReference type="SUPFAM" id="SSF49503">
    <property type="entry name" value="Cupredoxins"/>
    <property type="match status" value="1"/>
</dbReference>
<gene>
    <name evidence="2" type="ORF">B4915_00015</name>
</gene>
<accession>A0A2S9QSV9</accession>
<evidence type="ECO:0000313" key="3">
    <source>
        <dbReference type="Proteomes" id="UP000238650"/>
    </source>
</evidence>
<sequence>MELSRRGVLGGLAGVLGIGAVAALAGCTPEKPEPVPSDDEVKAAVTVTVVDNRYEPAEVEITRGQAVRWVFEGTAEHDVVAEDGSFVSELMVSGSYTHLFGESGEFAYDCSIHPEMRGVVRVTA</sequence>
<dbReference type="RefSeq" id="WP_105803845.1">
    <property type="nucleotide sequence ID" value="NZ_MWZD01000001.1"/>
</dbReference>
<dbReference type="Gene3D" id="2.60.40.420">
    <property type="entry name" value="Cupredoxins - blue copper proteins"/>
    <property type="match status" value="1"/>
</dbReference>
<reference evidence="2 3" key="1">
    <citation type="journal article" date="2017" name="New Microbes New Infect">
        <title>Genome sequence of 'Leucobacter massiliensis' sp. nov. isolated from human pharynx after travel to the 2014 Hajj.</title>
        <authorList>
            <person name="Leangapichart T."/>
            <person name="Gautret P."/>
            <person name="Nguyen T.T."/>
            <person name="Armstrong N."/>
            <person name="Rolain J.M."/>
        </authorList>
    </citation>
    <scope>NUCLEOTIDE SEQUENCE [LARGE SCALE GENOMIC DNA]</scope>
    <source>
        <strain evidence="2 3">122RC15</strain>
    </source>
</reference>
<dbReference type="PROSITE" id="PS51257">
    <property type="entry name" value="PROKAR_LIPOPROTEIN"/>
    <property type="match status" value="1"/>
</dbReference>
<dbReference type="Pfam" id="PF13473">
    <property type="entry name" value="Cupredoxin_1"/>
    <property type="match status" value="1"/>
</dbReference>
<dbReference type="PANTHER" id="PTHR36507">
    <property type="entry name" value="BLL1555 PROTEIN"/>
    <property type="match status" value="1"/>
</dbReference>
<dbReference type="InterPro" id="IPR006311">
    <property type="entry name" value="TAT_signal"/>
</dbReference>
<keyword evidence="3" id="KW-1185">Reference proteome</keyword>
<dbReference type="AlphaFoldDB" id="A0A2S9QSV9"/>
<protein>
    <submittedName>
        <fullName evidence="2">Amicyanin</fullName>
    </submittedName>
</protein>
<evidence type="ECO:0000259" key="1">
    <source>
        <dbReference type="Pfam" id="PF13473"/>
    </source>
</evidence>
<dbReference type="InterPro" id="IPR052721">
    <property type="entry name" value="ET_Amicyanin"/>
</dbReference>
<feature type="domain" description="EfeO-type cupredoxin-like" evidence="1">
    <location>
        <begin position="32"/>
        <end position="120"/>
    </location>
</feature>
<dbReference type="InterPro" id="IPR028096">
    <property type="entry name" value="EfeO_Cupredoxin"/>
</dbReference>
<name>A0A2S9QSV9_9MICO</name>
<evidence type="ECO:0000313" key="2">
    <source>
        <dbReference type="EMBL" id="PRI12684.1"/>
    </source>
</evidence>
<proteinExistence type="predicted"/>
<dbReference type="EMBL" id="MWZD01000001">
    <property type="protein sequence ID" value="PRI12684.1"/>
    <property type="molecule type" value="Genomic_DNA"/>
</dbReference>
<dbReference type="OrthoDB" id="574459at2"/>
<comment type="caution">
    <text evidence="2">The sequence shown here is derived from an EMBL/GenBank/DDBJ whole genome shotgun (WGS) entry which is preliminary data.</text>
</comment>